<reference evidence="2 3" key="1">
    <citation type="journal article" date="2015" name="Stand. Genomic Sci.">
        <title>Genomic Encyclopedia of Bacterial and Archaeal Type Strains, Phase III: the genomes of soil and plant-associated and newly described type strains.</title>
        <authorList>
            <person name="Whitman W.B."/>
            <person name="Woyke T."/>
            <person name="Klenk H.P."/>
            <person name="Zhou Y."/>
            <person name="Lilburn T.G."/>
            <person name="Beck B.J."/>
            <person name="De Vos P."/>
            <person name="Vandamme P."/>
            <person name="Eisen J.A."/>
            <person name="Garrity G."/>
            <person name="Hugenholtz P."/>
            <person name="Kyrpides N.C."/>
        </authorList>
    </citation>
    <scope>NUCLEOTIDE SEQUENCE [LARGE SCALE GENOMIC DNA]</scope>
    <source>
        <strain evidence="2 3">CV2</strain>
    </source>
</reference>
<keyword evidence="1" id="KW-0472">Membrane</keyword>
<dbReference type="InterPro" id="IPR019051">
    <property type="entry name" value="Trp_biosyn_TM_oprn/chp"/>
</dbReference>
<name>A0A4Q7LXQ0_9MICO</name>
<proteinExistence type="predicted"/>
<organism evidence="2 3">
    <name type="scientific">Microcella putealis</name>
    <dbReference type="NCBI Taxonomy" id="337005"/>
    <lineage>
        <taxon>Bacteria</taxon>
        <taxon>Bacillati</taxon>
        <taxon>Actinomycetota</taxon>
        <taxon>Actinomycetes</taxon>
        <taxon>Micrococcales</taxon>
        <taxon>Microbacteriaceae</taxon>
        <taxon>Microcella</taxon>
    </lineage>
</organism>
<comment type="caution">
    <text evidence="2">The sequence shown here is derived from an EMBL/GenBank/DDBJ whole genome shotgun (WGS) entry which is preliminary data.</text>
</comment>
<dbReference type="Proteomes" id="UP000293519">
    <property type="component" value="Unassembled WGS sequence"/>
</dbReference>
<dbReference type="RefSeq" id="WP_130483965.1">
    <property type="nucleotide sequence ID" value="NZ_SGWW01000001.1"/>
</dbReference>
<dbReference type="AlphaFoldDB" id="A0A4Q7LXQ0"/>
<feature type="transmembrane region" description="Helical" evidence="1">
    <location>
        <begin position="47"/>
        <end position="68"/>
    </location>
</feature>
<evidence type="ECO:0000313" key="2">
    <source>
        <dbReference type="EMBL" id="RZS58819.1"/>
    </source>
</evidence>
<dbReference type="Pfam" id="PF09534">
    <property type="entry name" value="Trp_oprn_chp"/>
    <property type="match status" value="1"/>
</dbReference>
<keyword evidence="3" id="KW-1185">Reference proteome</keyword>
<sequence length="191" mass="19377">MTPARLRLLSLLGPLAAAGLSLLAWTQVWVTLTLDTGAVVEARGDVAASTVPALSLALLALTAALSLVGRTPRVVLAVVELALGVGIAAASLGVALAPVDRAAPAVTALTGIDGEGAVADLVVSSATSAWVWLALAGGVVAVIAGLFTALTTHRWPGRTRRYDTQDARGRVGEDRLGDWDALSDGDDPTAR</sequence>
<protein>
    <submittedName>
        <fullName evidence="2">Tryptophan-associated transmembrane protein</fullName>
    </submittedName>
</protein>
<feature type="transmembrane region" description="Helical" evidence="1">
    <location>
        <begin position="75"/>
        <end position="97"/>
    </location>
</feature>
<keyword evidence="1" id="KW-1133">Transmembrane helix</keyword>
<evidence type="ECO:0000256" key="1">
    <source>
        <dbReference type="SAM" id="Phobius"/>
    </source>
</evidence>
<dbReference type="OrthoDB" id="4794414at2"/>
<gene>
    <name evidence="2" type="ORF">EV141_0026</name>
</gene>
<keyword evidence="1 2" id="KW-0812">Transmembrane</keyword>
<evidence type="ECO:0000313" key="3">
    <source>
        <dbReference type="Proteomes" id="UP000293519"/>
    </source>
</evidence>
<feature type="transmembrane region" description="Helical" evidence="1">
    <location>
        <begin position="129"/>
        <end position="151"/>
    </location>
</feature>
<accession>A0A4Q7LXQ0</accession>
<dbReference type="EMBL" id="SGWW01000001">
    <property type="protein sequence ID" value="RZS58819.1"/>
    <property type="molecule type" value="Genomic_DNA"/>
</dbReference>